<dbReference type="KEGG" id="anf:AQPE_3995"/>
<dbReference type="SUPFAM" id="SSF140931">
    <property type="entry name" value="Fic-like"/>
    <property type="match status" value="1"/>
</dbReference>
<keyword evidence="2" id="KW-1185">Reference proteome</keyword>
<organism evidence="1 2">
    <name type="scientific">Aquipluma nitroreducens</name>
    <dbReference type="NCBI Taxonomy" id="2010828"/>
    <lineage>
        <taxon>Bacteria</taxon>
        <taxon>Pseudomonadati</taxon>
        <taxon>Bacteroidota</taxon>
        <taxon>Bacteroidia</taxon>
        <taxon>Marinilabiliales</taxon>
        <taxon>Prolixibacteraceae</taxon>
        <taxon>Aquipluma</taxon>
    </lineage>
</organism>
<proteinExistence type="predicted"/>
<dbReference type="Proteomes" id="UP001193389">
    <property type="component" value="Chromosome"/>
</dbReference>
<reference evidence="1" key="1">
    <citation type="journal article" date="2020" name="Int. J. Syst. Evol. Microbiol.">
        <title>Aquipluma nitroreducens gen. nov. sp. nov., a novel facultatively anaerobic bacterium isolated from a freshwater lake.</title>
        <authorList>
            <person name="Watanabe M."/>
            <person name="Kojima H."/>
            <person name="Fukui M."/>
        </authorList>
    </citation>
    <scope>NUCLEOTIDE SEQUENCE</scope>
    <source>
        <strain evidence="1">MeG22</strain>
    </source>
</reference>
<dbReference type="AlphaFoldDB" id="A0A5K7SEE5"/>
<dbReference type="InterPro" id="IPR036597">
    <property type="entry name" value="Fido-like_dom_sf"/>
</dbReference>
<gene>
    <name evidence="1" type="ORF">AQPE_3995</name>
</gene>
<dbReference type="EMBL" id="AP018694">
    <property type="protein sequence ID" value="BBE19807.1"/>
    <property type="molecule type" value="Genomic_DNA"/>
</dbReference>
<name>A0A5K7SEE5_9BACT</name>
<evidence type="ECO:0000313" key="2">
    <source>
        <dbReference type="Proteomes" id="UP001193389"/>
    </source>
</evidence>
<sequence length="46" mass="5203">MLASGGYAWTIIPVELRNEYLSALEQASVDQDISEFTKFLAKLIRN</sequence>
<accession>A0A5K7SEE5</accession>
<dbReference type="Gene3D" id="1.10.3290.10">
    <property type="entry name" value="Fido-like domain"/>
    <property type="match status" value="1"/>
</dbReference>
<protein>
    <submittedName>
        <fullName evidence="1">Uncharacterized protein</fullName>
    </submittedName>
</protein>
<evidence type="ECO:0000313" key="1">
    <source>
        <dbReference type="EMBL" id="BBE19807.1"/>
    </source>
</evidence>